<feature type="domain" description="PLD phosphodiesterase" evidence="2">
    <location>
        <begin position="180"/>
        <end position="207"/>
    </location>
</feature>
<feature type="domain" description="PLD phosphodiesterase" evidence="2">
    <location>
        <begin position="422"/>
        <end position="444"/>
    </location>
</feature>
<dbReference type="EMBL" id="SWKU01000041">
    <property type="protein sequence ID" value="KAF2994378.1"/>
    <property type="molecule type" value="Genomic_DNA"/>
</dbReference>
<dbReference type="PROSITE" id="PS50035">
    <property type="entry name" value="PLD"/>
    <property type="match status" value="2"/>
</dbReference>
<dbReference type="Pfam" id="PF13091">
    <property type="entry name" value="PLDc_2"/>
    <property type="match status" value="1"/>
</dbReference>
<dbReference type="InterPro" id="IPR025202">
    <property type="entry name" value="PLD-like_dom"/>
</dbReference>
<gene>
    <name evidence="3" type="ORF">E8E13_001909</name>
</gene>
<proteinExistence type="predicted"/>
<dbReference type="PANTHER" id="PTHR21248">
    <property type="entry name" value="CARDIOLIPIN SYNTHASE"/>
    <property type="match status" value="1"/>
</dbReference>
<dbReference type="Gene3D" id="3.30.870.10">
    <property type="entry name" value="Endonuclease Chain A"/>
    <property type="match status" value="2"/>
</dbReference>
<evidence type="ECO:0000313" key="3">
    <source>
        <dbReference type="EMBL" id="KAF2994378.1"/>
    </source>
</evidence>
<protein>
    <recommendedName>
        <fullName evidence="2">PLD phosphodiesterase domain-containing protein</fullName>
    </recommendedName>
</protein>
<organism evidence="3 4">
    <name type="scientific">Curvularia kusanoi</name>
    <name type="common">Cochliobolus kusanoi</name>
    <dbReference type="NCBI Taxonomy" id="90978"/>
    <lineage>
        <taxon>Eukaryota</taxon>
        <taxon>Fungi</taxon>
        <taxon>Dikarya</taxon>
        <taxon>Ascomycota</taxon>
        <taxon>Pezizomycotina</taxon>
        <taxon>Dothideomycetes</taxon>
        <taxon>Pleosporomycetidae</taxon>
        <taxon>Pleosporales</taxon>
        <taxon>Pleosporineae</taxon>
        <taxon>Pleosporaceae</taxon>
        <taxon>Curvularia</taxon>
    </lineage>
</organism>
<dbReference type="SMART" id="SM00155">
    <property type="entry name" value="PLDc"/>
    <property type="match status" value="2"/>
</dbReference>
<dbReference type="PANTHER" id="PTHR21248:SF11">
    <property type="entry name" value="PLD PHOSPHODIESTERASE DOMAIN-CONTAINING PROTEIN"/>
    <property type="match status" value="1"/>
</dbReference>
<dbReference type="GO" id="GO:0030572">
    <property type="term" value="F:phosphatidyltransferase activity"/>
    <property type="evidence" value="ECO:0007669"/>
    <property type="project" value="UniProtKB-ARBA"/>
</dbReference>
<dbReference type="SUPFAM" id="SSF56024">
    <property type="entry name" value="Phospholipase D/nuclease"/>
    <property type="match status" value="2"/>
</dbReference>
<keyword evidence="4" id="KW-1185">Reference proteome</keyword>
<dbReference type="InterPro" id="IPR001736">
    <property type="entry name" value="PLipase_D/transphosphatidylase"/>
</dbReference>
<sequence>MSSGPSQADGDPQAPSPLGEGMSEKYQEPFVNDLEREVVSTERDDPNYYSRLPRSLITTSNVISFRTGTGSSIYEELSINLEDTEHELIIVTCFWAPSVSRDRLNAALRALSDKAVRRGAGKIRVRLCFSSSSLFQKLFHKQTVNGQTYRSTDWVKKFGLPHPAELGGLDMKIKSVFMLPFSVMHPKFIIIDRELVILPSCNVSWEEWFECAISMTGPVVSQFLNFYWTFWERRSEPPPDLPVRGRVYGILDTGAEAPTKFWSADQSATSDFLEIPTIFLPSPHRRNPNFRIFGAASSPATPLNLFLLNIFAKAERSIRIQTPNLTAPPVLSALLKALARGVDVKIVTSERLMILEQLVTAGTTTSRCVNTLIKRYKSLHPGPDSRIHDEEAAMTPTKIGGLHISYFKPGENAWGPKPQQSHLKMTIVDGEVVVLGSGNLDRASWFTSQELGVAFLGVSLTSQVEKVVDKAMADRSKVIFDSSA</sequence>
<evidence type="ECO:0000313" key="4">
    <source>
        <dbReference type="Proteomes" id="UP000801428"/>
    </source>
</evidence>
<evidence type="ECO:0000259" key="2">
    <source>
        <dbReference type="PROSITE" id="PS50035"/>
    </source>
</evidence>
<dbReference type="AlphaFoldDB" id="A0A9P4T4H5"/>
<dbReference type="GO" id="GO:0032049">
    <property type="term" value="P:cardiolipin biosynthetic process"/>
    <property type="evidence" value="ECO:0007669"/>
    <property type="project" value="UniProtKB-ARBA"/>
</dbReference>
<dbReference type="OrthoDB" id="2958217at2759"/>
<reference evidence="3" key="1">
    <citation type="submission" date="2019-04" db="EMBL/GenBank/DDBJ databases">
        <title>Sequencing of skin fungus with MAO and IRED activity.</title>
        <authorList>
            <person name="Marsaioli A.J."/>
            <person name="Bonatto J.M.C."/>
            <person name="Reis Junior O."/>
        </authorList>
    </citation>
    <scope>NUCLEOTIDE SEQUENCE</scope>
    <source>
        <strain evidence="3">30M1</strain>
    </source>
</reference>
<dbReference type="Proteomes" id="UP000801428">
    <property type="component" value="Unassembled WGS sequence"/>
</dbReference>
<feature type="compositionally biased region" description="Basic and acidic residues" evidence="1">
    <location>
        <begin position="22"/>
        <end position="33"/>
    </location>
</feature>
<evidence type="ECO:0000256" key="1">
    <source>
        <dbReference type="SAM" id="MobiDB-lite"/>
    </source>
</evidence>
<name>A0A9P4T4H5_CURKU</name>
<feature type="region of interest" description="Disordered" evidence="1">
    <location>
        <begin position="1"/>
        <end position="33"/>
    </location>
</feature>
<accession>A0A9P4T4H5</accession>
<comment type="caution">
    <text evidence="3">The sequence shown here is derived from an EMBL/GenBank/DDBJ whole genome shotgun (WGS) entry which is preliminary data.</text>
</comment>
<dbReference type="CDD" id="cd00138">
    <property type="entry name" value="PLDc_SF"/>
    <property type="match status" value="1"/>
</dbReference>